<keyword evidence="1" id="KW-0812">Transmembrane</keyword>
<dbReference type="Proteomes" id="UP000035720">
    <property type="component" value="Unassembled WGS sequence"/>
</dbReference>
<organism evidence="2 3">
    <name type="scientific">Nostocoides jenkinsii Ben 74</name>
    <dbReference type="NCBI Taxonomy" id="1193518"/>
    <lineage>
        <taxon>Bacteria</taxon>
        <taxon>Bacillati</taxon>
        <taxon>Actinomycetota</taxon>
        <taxon>Actinomycetes</taxon>
        <taxon>Micrococcales</taxon>
        <taxon>Intrasporangiaceae</taxon>
        <taxon>Nostocoides</taxon>
    </lineage>
</organism>
<name>A0A077MD64_9MICO</name>
<evidence type="ECO:0000313" key="2">
    <source>
        <dbReference type="EMBL" id="CCI52718.1"/>
    </source>
</evidence>
<dbReference type="EMBL" id="CAJC01000112">
    <property type="protein sequence ID" value="CCI52718.1"/>
    <property type="molecule type" value="Genomic_DNA"/>
</dbReference>
<protein>
    <submittedName>
        <fullName evidence="2">Uncharacterized protein</fullName>
    </submittedName>
</protein>
<dbReference type="AlphaFoldDB" id="A0A077MD64"/>
<proteinExistence type="predicted"/>
<feature type="transmembrane region" description="Helical" evidence="1">
    <location>
        <begin position="72"/>
        <end position="95"/>
    </location>
</feature>
<keyword evidence="3" id="KW-1185">Reference proteome</keyword>
<dbReference type="RefSeq" id="WP_048543557.1">
    <property type="nucleotide sequence ID" value="NZ_HF571038.1"/>
</dbReference>
<comment type="caution">
    <text evidence="2">The sequence shown here is derived from an EMBL/GenBank/DDBJ whole genome shotgun (WGS) entry which is preliminary data.</text>
</comment>
<dbReference type="OrthoDB" id="4382218at2"/>
<reference evidence="2 3" key="1">
    <citation type="journal article" date="2013" name="ISME J.">
        <title>A metabolic model for members of the genus Tetrasphaera involved in enhanced biological phosphorus removal.</title>
        <authorList>
            <person name="Kristiansen R."/>
            <person name="Nguyen H.T.T."/>
            <person name="Saunders A.M."/>
            <person name="Nielsen J.L."/>
            <person name="Wimmer R."/>
            <person name="Le V.Q."/>
            <person name="McIlroy S.J."/>
            <person name="Petrovski S."/>
            <person name="Seviour R.J."/>
            <person name="Calteau A."/>
            <person name="Nielsen K.L."/>
            <person name="Nielsen P.H."/>
        </authorList>
    </citation>
    <scope>NUCLEOTIDE SEQUENCE [LARGE SCALE GENOMIC DNA]</scope>
    <source>
        <strain evidence="2 3">Ben 74</strain>
    </source>
</reference>
<sequence length="97" mass="9875">MPWIAGAAASAGLALIGGLLAAFVLNGSLPLALVSWLLAGPVAIALLGQFVKGDERQRARAFYDGSWARPATVGVGILAILGVTASAYVIANWVATR</sequence>
<evidence type="ECO:0000313" key="3">
    <source>
        <dbReference type="Proteomes" id="UP000035720"/>
    </source>
</evidence>
<feature type="transmembrane region" description="Helical" evidence="1">
    <location>
        <begin position="31"/>
        <end position="51"/>
    </location>
</feature>
<keyword evidence="1" id="KW-1133">Transmembrane helix</keyword>
<gene>
    <name evidence="2" type="ORF">BN13_20040</name>
</gene>
<accession>A0A077MD64</accession>
<evidence type="ECO:0000256" key="1">
    <source>
        <dbReference type="SAM" id="Phobius"/>
    </source>
</evidence>
<keyword evidence="1" id="KW-0472">Membrane</keyword>
<dbReference type="STRING" id="1193518.BN13_20040"/>